<keyword evidence="3" id="KW-1185">Reference proteome</keyword>
<evidence type="ECO:0000313" key="2">
    <source>
        <dbReference type="EMBL" id="UPK72187.1"/>
    </source>
</evidence>
<keyword evidence="1" id="KW-0812">Transmembrane</keyword>
<feature type="transmembrane region" description="Helical" evidence="1">
    <location>
        <begin position="102"/>
        <end position="123"/>
    </location>
</feature>
<name>A0ABY4I7W7_CHIFI</name>
<proteinExistence type="predicted"/>
<reference evidence="2 3" key="1">
    <citation type="submission" date="2022-04" db="EMBL/GenBank/DDBJ databases">
        <title>The arsenic-methylating capacity of Chitinophaga filiformis YT5 during chitin decomposition.</title>
        <authorList>
            <person name="Chen G."/>
            <person name="Liang Y."/>
        </authorList>
    </citation>
    <scope>NUCLEOTIDE SEQUENCE [LARGE SCALE GENOMIC DNA]</scope>
    <source>
        <strain evidence="2 3">YT5</strain>
    </source>
</reference>
<dbReference type="EMBL" id="CP095855">
    <property type="protein sequence ID" value="UPK72187.1"/>
    <property type="molecule type" value="Genomic_DNA"/>
</dbReference>
<evidence type="ECO:0008006" key="4">
    <source>
        <dbReference type="Google" id="ProtNLM"/>
    </source>
</evidence>
<keyword evidence="1" id="KW-1133">Transmembrane helix</keyword>
<dbReference type="Proteomes" id="UP000830198">
    <property type="component" value="Chromosome"/>
</dbReference>
<gene>
    <name evidence="2" type="ORF">MYF79_12915</name>
</gene>
<feature type="transmembrane region" description="Helical" evidence="1">
    <location>
        <begin position="74"/>
        <end position="96"/>
    </location>
</feature>
<dbReference type="RefSeq" id="WP_247814269.1">
    <property type="nucleotide sequence ID" value="NZ_CP095855.1"/>
</dbReference>
<accession>A0ABY4I7W7</accession>
<protein>
    <recommendedName>
        <fullName evidence="4">DUF1707 domain-containing protein</fullName>
    </recommendedName>
</protein>
<organism evidence="2 3">
    <name type="scientific">Chitinophaga filiformis</name>
    <name type="common">Myxococcus filiformis</name>
    <name type="synonym">Flexibacter filiformis</name>
    <dbReference type="NCBI Taxonomy" id="104663"/>
    <lineage>
        <taxon>Bacteria</taxon>
        <taxon>Pseudomonadati</taxon>
        <taxon>Bacteroidota</taxon>
        <taxon>Chitinophagia</taxon>
        <taxon>Chitinophagales</taxon>
        <taxon>Chitinophagaceae</taxon>
        <taxon>Chitinophaga</taxon>
    </lineage>
</organism>
<keyword evidence="1" id="KW-0472">Membrane</keyword>
<sequence length="139" mass="15378">MKEMDDKRLQELLEKGLAGQKAGLSPEEGEELEVYSMLFEALGNAPASDLPPDFALKVATKLRSRKQRMAETRVNLIIIFCCLFAGASALAALVHFGGGEVIMHFISRYGTIFILGTVILLLIQYLDQKLVKQPLLKGR</sequence>
<evidence type="ECO:0000256" key="1">
    <source>
        <dbReference type="SAM" id="Phobius"/>
    </source>
</evidence>
<evidence type="ECO:0000313" key="3">
    <source>
        <dbReference type="Proteomes" id="UP000830198"/>
    </source>
</evidence>